<organism evidence="8 9">
    <name type="scientific">Fraserbacteria sp. (strain RBG_16_55_9)</name>
    <dbReference type="NCBI Taxonomy" id="1817864"/>
    <lineage>
        <taxon>Bacteria</taxon>
        <taxon>Candidatus Fraseribacteriota</taxon>
    </lineage>
</organism>
<evidence type="ECO:0000256" key="1">
    <source>
        <dbReference type="ARBA" id="ARBA00007150"/>
    </source>
</evidence>
<dbReference type="AlphaFoldDB" id="A0A1F5V279"/>
<evidence type="ECO:0000256" key="7">
    <source>
        <dbReference type="HAMAP-Rule" id="MF_01147"/>
    </source>
</evidence>
<comment type="function">
    <text evidence="7">Catalyzes the transfer of the diacylglyceryl group from phosphatidylglycerol to the sulfhydryl group of the N-terminal cysteine of a prolipoprotein, the first step in the formation of mature lipoproteins.</text>
</comment>
<name>A0A1F5V279_FRAXR</name>
<keyword evidence="3 7" id="KW-0808">Transferase</keyword>
<keyword evidence="8" id="KW-0449">Lipoprotein</keyword>
<feature type="transmembrane region" description="Helical" evidence="7">
    <location>
        <begin position="127"/>
        <end position="146"/>
    </location>
</feature>
<comment type="catalytic activity">
    <reaction evidence="7">
        <text>L-cysteinyl-[prolipoprotein] + a 1,2-diacyl-sn-glycero-3-phospho-(1'-sn-glycerol) = an S-1,2-diacyl-sn-glyceryl-L-cysteinyl-[prolipoprotein] + sn-glycerol 1-phosphate + H(+)</text>
        <dbReference type="Rhea" id="RHEA:56712"/>
        <dbReference type="Rhea" id="RHEA-COMP:14679"/>
        <dbReference type="Rhea" id="RHEA-COMP:14680"/>
        <dbReference type="ChEBI" id="CHEBI:15378"/>
        <dbReference type="ChEBI" id="CHEBI:29950"/>
        <dbReference type="ChEBI" id="CHEBI:57685"/>
        <dbReference type="ChEBI" id="CHEBI:64716"/>
        <dbReference type="ChEBI" id="CHEBI:140658"/>
        <dbReference type="EC" id="2.5.1.145"/>
    </reaction>
</comment>
<comment type="pathway">
    <text evidence="7">Protein modification; lipoprotein biosynthesis (diacylglyceryl transfer).</text>
</comment>
<evidence type="ECO:0000256" key="4">
    <source>
        <dbReference type="ARBA" id="ARBA00022692"/>
    </source>
</evidence>
<feature type="transmembrane region" description="Helical" evidence="7">
    <location>
        <begin position="213"/>
        <end position="231"/>
    </location>
</feature>
<proteinExistence type="inferred from homology"/>
<keyword evidence="2 7" id="KW-1003">Cell membrane</keyword>
<dbReference type="GO" id="GO:0008961">
    <property type="term" value="F:phosphatidylglycerol-prolipoprotein diacylglyceryl transferase activity"/>
    <property type="evidence" value="ECO:0007669"/>
    <property type="project" value="UniProtKB-UniRule"/>
</dbReference>
<dbReference type="PANTHER" id="PTHR30589">
    <property type="entry name" value="PROLIPOPROTEIN DIACYLGLYCERYL TRANSFERASE"/>
    <property type="match status" value="1"/>
</dbReference>
<dbReference type="PANTHER" id="PTHR30589:SF0">
    <property type="entry name" value="PHOSPHATIDYLGLYCEROL--PROLIPOPROTEIN DIACYLGLYCERYL TRANSFERASE"/>
    <property type="match status" value="1"/>
</dbReference>
<dbReference type="InterPro" id="IPR001640">
    <property type="entry name" value="Lgt"/>
</dbReference>
<evidence type="ECO:0000256" key="2">
    <source>
        <dbReference type="ARBA" id="ARBA00022475"/>
    </source>
</evidence>
<feature type="transmembrane region" description="Helical" evidence="7">
    <location>
        <begin position="15"/>
        <end position="35"/>
    </location>
</feature>
<feature type="transmembrane region" description="Helical" evidence="7">
    <location>
        <begin position="189"/>
        <end position="206"/>
    </location>
</feature>
<keyword evidence="5 7" id="KW-1133">Transmembrane helix</keyword>
<reference evidence="8 9" key="1">
    <citation type="journal article" date="2016" name="Nat. Commun.">
        <title>Thousands of microbial genomes shed light on interconnected biogeochemical processes in an aquifer system.</title>
        <authorList>
            <person name="Anantharaman K."/>
            <person name="Brown C.T."/>
            <person name="Hug L.A."/>
            <person name="Sharon I."/>
            <person name="Castelle C.J."/>
            <person name="Probst A.J."/>
            <person name="Thomas B.C."/>
            <person name="Singh A."/>
            <person name="Wilkins M.J."/>
            <person name="Karaoz U."/>
            <person name="Brodie E.L."/>
            <person name="Williams K.H."/>
            <person name="Hubbard S.S."/>
            <person name="Banfield J.F."/>
        </authorList>
    </citation>
    <scope>NUCLEOTIDE SEQUENCE [LARGE SCALE GENOMIC DNA]</scope>
    <source>
        <strain evidence="9">RBG_16_55_9</strain>
    </source>
</reference>
<dbReference type="Pfam" id="PF01790">
    <property type="entry name" value="LGT"/>
    <property type="match status" value="1"/>
</dbReference>
<feature type="transmembrane region" description="Helical" evidence="7">
    <location>
        <begin position="89"/>
        <end position="106"/>
    </location>
</feature>
<dbReference type="Proteomes" id="UP000179157">
    <property type="component" value="Unassembled WGS sequence"/>
</dbReference>
<comment type="subcellular location">
    <subcellularLocation>
        <location evidence="7">Cell membrane</location>
        <topology evidence="7">Multi-pass membrane protein</topology>
    </subcellularLocation>
</comment>
<dbReference type="STRING" id="1817864.A2Z21_08960"/>
<feature type="binding site" evidence="7">
    <location>
        <position position="148"/>
    </location>
    <ligand>
        <name>a 1,2-diacyl-sn-glycero-3-phospho-(1'-sn-glycerol)</name>
        <dbReference type="ChEBI" id="CHEBI:64716"/>
    </ligand>
</feature>
<evidence type="ECO:0000313" key="8">
    <source>
        <dbReference type="EMBL" id="OGF57505.1"/>
    </source>
</evidence>
<keyword evidence="6 7" id="KW-0472">Membrane</keyword>
<dbReference type="HAMAP" id="MF_01147">
    <property type="entry name" value="Lgt"/>
    <property type="match status" value="1"/>
</dbReference>
<keyword evidence="4 7" id="KW-0812">Transmembrane</keyword>
<evidence type="ECO:0000256" key="5">
    <source>
        <dbReference type="ARBA" id="ARBA00022989"/>
    </source>
</evidence>
<sequence length="299" mass="33584">MSPVIVNIGPWSIRWYGLMYVVAIIVGIILANREVKRRNLHLTIDDLLDFVLLTIPIAIIFARLYYVAFRWDHYSQHLSEIYQIWQGGLAIHGGLIGGALALFLFSRGMNLFTLVTSWKGPFRGVKLSFWQFADLIAPAVVLGQALGRFGNFMNGDAFGTPTDGPFGIIFPSGSPAGQQYPELHIHPTMLYEMFGDLIIFGALWWLRTKPFKVGFLISLYAILYSALRFLVEFFRGDALCLLGGDSCVTGGVTFLQSLRIAQVISVLIFLAFAWFMFRRKLYQQERKSGHEPASTPSAS</sequence>
<protein>
    <recommendedName>
        <fullName evidence="7">Phosphatidylglycerol--prolipoprotein diacylglyceryl transferase</fullName>
        <ecNumber evidence="7">2.5.1.145</ecNumber>
    </recommendedName>
</protein>
<feature type="transmembrane region" description="Helical" evidence="7">
    <location>
        <begin position="47"/>
        <end position="69"/>
    </location>
</feature>
<comment type="caution">
    <text evidence="8">The sequence shown here is derived from an EMBL/GenBank/DDBJ whole genome shotgun (WGS) entry which is preliminary data.</text>
</comment>
<evidence type="ECO:0000313" key="9">
    <source>
        <dbReference type="Proteomes" id="UP000179157"/>
    </source>
</evidence>
<evidence type="ECO:0000256" key="6">
    <source>
        <dbReference type="ARBA" id="ARBA00023136"/>
    </source>
</evidence>
<dbReference type="GO" id="GO:0042158">
    <property type="term" value="P:lipoprotein biosynthetic process"/>
    <property type="evidence" value="ECO:0007669"/>
    <property type="project" value="UniProtKB-UniRule"/>
</dbReference>
<evidence type="ECO:0000256" key="3">
    <source>
        <dbReference type="ARBA" id="ARBA00022679"/>
    </source>
</evidence>
<dbReference type="NCBIfam" id="TIGR00544">
    <property type="entry name" value="lgt"/>
    <property type="match status" value="1"/>
</dbReference>
<comment type="similarity">
    <text evidence="1 7">Belongs to the Lgt family.</text>
</comment>
<dbReference type="EC" id="2.5.1.145" evidence="7"/>
<accession>A0A1F5V279</accession>
<feature type="transmembrane region" description="Helical" evidence="7">
    <location>
        <begin position="260"/>
        <end position="277"/>
    </location>
</feature>
<gene>
    <name evidence="7" type="primary">lgt</name>
    <name evidence="8" type="ORF">A2Z21_08960</name>
</gene>
<dbReference type="UniPathway" id="UPA00664"/>
<dbReference type="GO" id="GO:0005886">
    <property type="term" value="C:plasma membrane"/>
    <property type="evidence" value="ECO:0007669"/>
    <property type="project" value="UniProtKB-SubCell"/>
</dbReference>
<dbReference type="EMBL" id="MFGX01000011">
    <property type="protein sequence ID" value="OGF57505.1"/>
    <property type="molecule type" value="Genomic_DNA"/>
</dbReference>